<dbReference type="SUPFAM" id="SSF56281">
    <property type="entry name" value="Metallo-hydrolase/oxidoreductase"/>
    <property type="match status" value="1"/>
</dbReference>
<dbReference type="InterPro" id="IPR036866">
    <property type="entry name" value="RibonucZ/Hydroxyglut_hydro"/>
</dbReference>
<evidence type="ECO:0000313" key="4">
    <source>
        <dbReference type="EMBL" id="MFC4766033.1"/>
    </source>
</evidence>
<protein>
    <recommendedName>
        <fullName evidence="2">UPF0173 metal-dependent hydrolase ACFO8Q_01270</fullName>
    </recommendedName>
</protein>
<dbReference type="InterPro" id="IPR001279">
    <property type="entry name" value="Metallo-B-lactamas"/>
</dbReference>
<feature type="domain" description="Metallo-beta-lactamase" evidence="3">
    <location>
        <begin position="7"/>
        <end position="191"/>
    </location>
</feature>
<dbReference type="SMART" id="SM00849">
    <property type="entry name" value="Lactamase_B"/>
    <property type="match status" value="1"/>
</dbReference>
<dbReference type="NCBIfam" id="NF001911">
    <property type="entry name" value="PRK00685.1"/>
    <property type="match status" value="1"/>
</dbReference>
<reference evidence="5" key="1">
    <citation type="journal article" date="2019" name="Int. J. Syst. Evol. Microbiol.">
        <title>The Global Catalogue of Microorganisms (GCM) 10K type strain sequencing project: providing services to taxonomists for standard genome sequencing and annotation.</title>
        <authorList>
            <consortium name="The Broad Institute Genomics Platform"/>
            <consortium name="The Broad Institute Genome Sequencing Center for Infectious Disease"/>
            <person name="Wu L."/>
            <person name="Ma J."/>
        </authorList>
    </citation>
    <scope>NUCLEOTIDE SEQUENCE [LARGE SCALE GENOMIC DNA]</scope>
    <source>
        <strain evidence="5">WYCCWR 12678</strain>
    </source>
</reference>
<evidence type="ECO:0000313" key="5">
    <source>
        <dbReference type="Proteomes" id="UP001596002"/>
    </source>
</evidence>
<dbReference type="Proteomes" id="UP001596002">
    <property type="component" value="Unassembled WGS sequence"/>
</dbReference>
<dbReference type="InterPro" id="IPR022877">
    <property type="entry name" value="UPF0173"/>
</dbReference>
<dbReference type="InterPro" id="IPR050114">
    <property type="entry name" value="UPF0173_UPF0282_UlaG_hydrolase"/>
</dbReference>
<gene>
    <name evidence="4" type="ORF">ACFO8Q_01270</name>
</gene>
<dbReference type="PANTHER" id="PTHR43546">
    <property type="entry name" value="UPF0173 METAL-DEPENDENT HYDROLASE MJ1163-RELATED"/>
    <property type="match status" value="1"/>
</dbReference>
<evidence type="ECO:0000259" key="3">
    <source>
        <dbReference type="SMART" id="SM00849"/>
    </source>
</evidence>
<dbReference type="GO" id="GO:0016787">
    <property type="term" value="F:hydrolase activity"/>
    <property type="evidence" value="ECO:0007669"/>
    <property type="project" value="UniProtKB-KW"/>
</dbReference>
<name>A0ABV9PX57_9BACL</name>
<dbReference type="PANTHER" id="PTHR43546:SF3">
    <property type="entry name" value="UPF0173 METAL-DEPENDENT HYDROLASE MJ1163"/>
    <property type="match status" value="1"/>
</dbReference>
<dbReference type="Pfam" id="PF13483">
    <property type="entry name" value="Lactamase_B_3"/>
    <property type="match status" value="1"/>
</dbReference>
<organism evidence="4 5">
    <name type="scientific">Effusibacillus consociatus</name>
    <dbReference type="NCBI Taxonomy" id="1117041"/>
    <lineage>
        <taxon>Bacteria</taxon>
        <taxon>Bacillati</taxon>
        <taxon>Bacillota</taxon>
        <taxon>Bacilli</taxon>
        <taxon>Bacillales</taxon>
        <taxon>Alicyclobacillaceae</taxon>
        <taxon>Effusibacillus</taxon>
    </lineage>
</organism>
<dbReference type="EMBL" id="JBHSHC010000010">
    <property type="protein sequence ID" value="MFC4766033.1"/>
    <property type="molecule type" value="Genomic_DNA"/>
</dbReference>
<evidence type="ECO:0000256" key="2">
    <source>
        <dbReference type="HAMAP-Rule" id="MF_00457"/>
    </source>
</evidence>
<dbReference type="HAMAP" id="MF_00457">
    <property type="entry name" value="UPF0173"/>
    <property type="match status" value="1"/>
</dbReference>
<keyword evidence="5" id="KW-1185">Reference proteome</keyword>
<sequence>MKITYHGHSCFLAEAGGKTVIIDPFLTGNPKAIAKAEDIKVDAILLTHGHSDHLGDAINIAKRNNAPIIAPFELAMYCAGKGALVHPMHLGGAHEFEFGRVKLTIAFHGSGIEENGTFVYTGNPCGFLLTMQGKTFYHAGDTALFGDMKLIGELNKIDAAALPIGDNFTMGPDDAVLAASWLGAKKVIPMHYNTWPLIEQDANAFAARLQPAGIEGVVMNAGQSIEV</sequence>
<dbReference type="RefSeq" id="WP_380023691.1">
    <property type="nucleotide sequence ID" value="NZ_JBHSHC010000010.1"/>
</dbReference>
<accession>A0ABV9PX57</accession>
<proteinExistence type="inferred from homology"/>
<dbReference type="Gene3D" id="3.60.15.10">
    <property type="entry name" value="Ribonuclease Z/Hydroxyacylglutathione hydrolase-like"/>
    <property type="match status" value="1"/>
</dbReference>
<comment type="caution">
    <text evidence="4">The sequence shown here is derived from an EMBL/GenBank/DDBJ whole genome shotgun (WGS) entry which is preliminary data.</text>
</comment>
<comment type="similarity">
    <text evidence="2">Belongs to the UPF0173 family.</text>
</comment>
<keyword evidence="1 2" id="KW-0378">Hydrolase</keyword>
<evidence type="ECO:0000256" key="1">
    <source>
        <dbReference type="ARBA" id="ARBA00022801"/>
    </source>
</evidence>